<dbReference type="EMBL" id="FONN01000009">
    <property type="protein sequence ID" value="SFE92882.1"/>
    <property type="molecule type" value="Genomic_DNA"/>
</dbReference>
<gene>
    <name evidence="6" type="ORF">SAMN04487969_109158</name>
</gene>
<dbReference type="InterPro" id="IPR012337">
    <property type="entry name" value="RNaseH-like_sf"/>
</dbReference>
<dbReference type="Proteomes" id="UP000183410">
    <property type="component" value="Unassembled WGS sequence"/>
</dbReference>
<evidence type="ECO:0000259" key="5">
    <source>
        <dbReference type="Pfam" id="PF01609"/>
    </source>
</evidence>
<dbReference type="GO" id="GO:0004803">
    <property type="term" value="F:transposase activity"/>
    <property type="evidence" value="ECO:0007669"/>
    <property type="project" value="InterPro"/>
</dbReference>
<dbReference type="SUPFAM" id="SSF53098">
    <property type="entry name" value="Ribonuclease H-like"/>
    <property type="match status" value="1"/>
</dbReference>
<comment type="similarity">
    <text evidence="1">Belongs to the transposase 11 family.</text>
</comment>
<dbReference type="AlphaFoldDB" id="A0A1I2EIU0"/>
<dbReference type="InterPro" id="IPR010998">
    <property type="entry name" value="Integrase_recombinase_N"/>
</dbReference>
<dbReference type="GO" id="GO:0003677">
    <property type="term" value="F:DNA binding"/>
    <property type="evidence" value="ECO:0007669"/>
    <property type="project" value="UniProtKB-KW"/>
</dbReference>
<dbReference type="Gene3D" id="1.10.150.130">
    <property type="match status" value="1"/>
</dbReference>
<dbReference type="GO" id="GO:0006313">
    <property type="term" value="P:DNA transposition"/>
    <property type="evidence" value="ECO:0007669"/>
    <property type="project" value="InterPro"/>
</dbReference>
<keyword evidence="7" id="KW-1185">Reference proteome</keyword>
<dbReference type="PANTHER" id="PTHR33258">
    <property type="entry name" value="TRANSPOSASE INSL FOR INSERTION SEQUENCE ELEMENT IS186A-RELATED"/>
    <property type="match status" value="1"/>
</dbReference>
<dbReference type="NCBIfam" id="NF033592">
    <property type="entry name" value="transpos_IS4_1"/>
    <property type="match status" value="1"/>
</dbReference>
<keyword evidence="4" id="KW-0233">DNA recombination</keyword>
<protein>
    <submittedName>
        <fullName evidence="6">Transposase DDE domain-containing protein</fullName>
    </submittedName>
</protein>
<dbReference type="InterPro" id="IPR047952">
    <property type="entry name" value="Transpos_IS4"/>
</dbReference>
<organism evidence="6 7">
    <name type="scientific">Paenibacillus algorifonticola</name>
    <dbReference type="NCBI Taxonomy" id="684063"/>
    <lineage>
        <taxon>Bacteria</taxon>
        <taxon>Bacillati</taxon>
        <taxon>Bacillota</taxon>
        <taxon>Bacilli</taxon>
        <taxon>Bacillales</taxon>
        <taxon>Paenibacillaceae</taxon>
        <taxon>Paenibacillus</taxon>
    </lineage>
</organism>
<name>A0A1I2EIU0_9BACL</name>
<sequence length="221" mass="25897">MTTIANYVRNIKVFFNYLYEVEREIPKNPVESVENPKVQRKVKKILTAEEIKKGGYIDYAVFDRYCRVEIFFVTRLKSNTHLEPLEEMDVPAGSLVSADCLVRIGSQQQKKKMKHALRMVQTEDSQGNLLFLVTNRFDLTCDEISEMYRSRWAIETFFKWMKQHLQIKHLYRTSEQAVTNQIWIALIACCLLVLVKLDTDRKMPLASCRSIYHSGLNCFVN</sequence>
<accession>A0A1I2EIU0</accession>
<evidence type="ECO:0000256" key="2">
    <source>
        <dbReference type="ARBA" id="ARBA00022578"/>
    </source>
</evidence>
<dbReference type="InterPro" id="IPR002559">
    <property type="entry name" value="Transposase_11"/>
</dbReference>
<dbReference type="Gene3D" id="3.90.350.10">
    <property type="entry name" value="Transposase Inhibitor Protein From Tn5, Chain A, domain 1"/>
    <property type="match status" value="1"/>
</dbReference>
<evidence type="ECO:0000313" key="7">
    <source>
        <dbReference type="Proteomes" id="UP000183410"/>
    </source>
</evidence>
<evidence type="ECO:0000256" key="3">
    <source>
        <dbReference type="ARBA" id="ARBA00023125"/>
    </source>
</evidence>
<reference evidence="7" key="1">
    <citation type="submission" date="2016-10" db="EMBL/GenBank/DDBJ databases">
        <authorList>
            <person name="Varghese N."/>
            <person name="Submissions S."/>
        </authorList>
    </citation>
    <scope>NUCLEOTIDE SEQUENCE [LARGE SCALE GENOMIC DNA]</scope>
    <source>
        <strain evidence="7">CGMCC 1.10223</strain>
    </source>
</reference>
<dbReference type="Pfam" id="PF01609">
    <property type="entry name" value="DDE_Tnp_1"/>
    <property type="match status" value="1"/>
</dbReference>
<keyword evidence="2" id="KW-0815">Transposition</keyword>
<proteinExistence type="inferred from homology"/>
<dbReference type="OrthoDB" id="368860at2"/>
<feature type="domain" description="Transposase IS4-like" evidence="5">
    <location>
        <begin position="54"/>
        <end position="190"/>
    </location>
</feature>
<evidence type="ECO:0000313" key="6">
    <source>
        <dbReference type="EMBL" id="SFE92882.1"/>
    </source>
</evidence>
<evidence type="ECO:0000256" key="1">
    <source>
        <dbReference type="ARBA" id="ARBA00010075"/>
    </source>
</evidence>
<evidence type="ECO:0000256" key="4">
    <source>
        <dbReference type="ARBA" id="ARBA00023172"/>
    </source>
</evidence>
<dbReference type="PANTHER" id="PTHR33258:SF1">
    <property type="entry name" value="TRANSPOSASE INSL FOR INSERTION SEQUENCE ELEMENT IS186A-RELATED"/>
    <property type="match status" value="1"/>
</dbReference>
<keyword evidence="3" id="KW-0238">DNA-binding</keyword>